<dbReference type="AlphaFoldDB" id="A0A1J0WL97"/>
<dbReference type="PANTHER" id="PTHR43725">
    <property type="entry name" value="UDP-GLUCOSE 4-EPIMERASE"/>
    <property type="match status" value="1"/>
</dbReference>
<dbReference type="PANTHER" id="PTHR43725:SF53">
    <property type="entry name" value="UDP-ARABINOSE 4-EPIMERASE 1"/>
    <property type="match status" value="1"/>
</dbReference>
<dbReference type="InterPro" id="IPR036291">
    <property type="entry name" value="NAD(P)-bd_dom_sf"/>
</dbReference>
<comment type="similarity">
    <text evidence="2">Belongs to the NAD(P)-dependent epimerase/dehydratase family.</text>
</comment>
<evidence type="ECO:0000256" key="4">
    <source>
        <dbReference type="ARBA" id="ARBA00031367"/>
    </source>
</evidence>
<dbReference type="Gene3D" id="3.40.50.720">
    <property type="entry name" value="NAD(P)-binding Rossmann-like Domain"/>
    <property type="match status" value="1"/>
</dbReference>
<evidence type="ECO:0000256" key="2">
    <source>
        <dbReference type="ARBA" id="ARBA00007637"/>
    </source>
</evidence>
<dbReference type="Proteomes" id="UP000181897">
    <property type="component" value="Chromosome"/>
</dbReference>
<evidence type="ECO:0000256" key="3">
    <source>
        <dbReference type="ARBA" id="ARBA00018569"/>
    </source>
</evidence>
<sequence>MKVLLIGGCGFIGSHVADCLVEHGIAVRIFDRRLEPFRDPLPRVEYVMGDLTDTAQVFEAMSGVDAVIHLASTTVPSTSNLDPVADIKGNLISAVRLLEMMRATDIRKIVYLSSGGTVYGIPTTDPVAEAHPLNPISSYGIVKVAIENYMQMENHLHGLQPIVLRASNPYGPRQGHGGIQGIIGTHLWRTARGEGVEIWGDGSIVRDFIYVRDLADLCVAALTTDTSGCYNAGSGAGASINDIVDRIRAVTADEPGINFDPVYKPGRSFDVPRVVLDISKARRDFRWAPKVDLKEGIERTWEWVKQTSRAD</sequence>
<dbReference type="Pfam" id="PF01370">
    <property type="entry name" value="Epimerase"/>
    <property type="match status" value="1"/>
</dbReference>
<accession>A0A1J0WL97</accession>
<reference evidence="7 8" key="1">
    <citation type="submission" date="2016-11" db="EMBL/GenBank/DDBJ databases">
        <title>Complete genome sequence of Sulfitobacter sp. AM1-D1, a toxic bacteria associated with marine dinoflagellate Alexandrium minutum in East China Sea.</title>
        <authorList>
            <person name="Yang Q."/>
            <person name="Zhang X."/>
            <person name="Tian X."/>
        </authorList>
    </citation>
    <scope>NUCLEOTIDE SEQUENCE [LARGE SCALE GENOMIC DNA]</scope>
    <source>
        <strain evidence="7 8">AM1-D1</strain>
    </source>
</reference>
<gene>
    <name evidence="7" type="ORF">BOO69_18120</name>
</gene>
<evidence type="ECO:0000259" key="6">
    <source>
        <dbReference type="Pfam" id="PF01370"/>
    </source>
</evidence>
<proteinExistence type="inferred from homology"/>
<dbReference type="STRING" id="1917485.BOO69_18120"/>
<name>A0A1J0WL97_9RHOB</name>
<dbReference type="OrthoDB" id="9801785at2"/>
<organism evidence="7 8">
    <name type="scientific">Sulfitobacter alexandrii</name>
    <dbReference type="NCBI Taxonomy" id="1917485"/>
    <lineage>
        <taxon>Bacteria</taxon>
        <taxon>Pseudomonadati</taxon>
        <taxon>Pseudomonadota</taxon>
        <taxon>Alphaproteobacteria</taxon>
        <taxon>Rhodobacterales</taxon>
        <taxon>Roseobacteraceae</taxon>
        <taxon>Sulfitobacter</taxon>
    </lineage>
</organism>
<dbReference type="SUPFAM" id="SSF51735">
    <property type="entry name" value="NAD(P)-binding Rossmann-fold domains"/>
    <property type="match status" value="1"/>
</dbReference>
<dbReference type="InterPro" id="IPR001509">
    <property type="entry name" value="Epimerase_deHydtase"/>
</dbReference>
<evidence type="ECO:0000313" key="8">
    <source>
        <dbReference type="Proteomes" id="UP000181897"/>
    </source>
</evidence>
<dbReference type="EMBL" id="CP018076">
    <property type="protein sequence ID" value="APE45116.1"/>
    <property type="molecule type" value="Genomic_DNA"/>
</dbReference>
<feature type="domain" description="NAD-dependent epimerase/dehydratase" evidence="6">
    <location>
        <begin position="3"/>
        <end position="233"/>
    </location>
</feature>
<keyword evidence="8" id="KW-1185">Reference proteome</keyword>
<protein>
    <recommendedName>
        <fullName evidence="3">UDP-glucose 4-epimerase</fullName>
    </recommendedName>
    <alternativeName>
        <fullName evidence="5">Galactowaldenase</fullName>
    </alternativeName>
    <alternativeName>
        <fullName evidence="4">UDP-galactose 4-epimerase</fullName>
    </alternativeName>
</protein>
<dbReference type="KEGG" id="suam:BOO69_18120"/>
<evidence type="ECO:0000256" key="1">
    <source>
        <dbReference type="ARBA" id="ARBA00004947"/>
    </source>
</evidence>
<comment type="pathway">
    <text evidence="1">Carbohydrate metabolism; galactose metabolism.</text>
</comment>
<evidence type="ECO:0000256" key="5">
    <source>
        <dbReference type="ARBA" id="ARBA00033067"/>
    </source>
</evidence>
<dbReference type="RefSeq" id="WP_071973463.1">
    <property type="nucleotide sequence ID" value="NZ_CP018076.1"/>
</dbReference>
<evidence type="ECO:0000313" key="7">
    <source>
        <dbReference type="EMBL" id="APE45116.1"/>
    </source>
</evidence>